<dbReference type="AlphaFoldDB" id="A0A011W2N2"/>
<evidence type="ECO:0000313" key="2">
    <source>
        <dbReference type="EMBL" id="EXM41063.1"/>
    </source>
</evidence>
<evidence type="ECO:0000256" key="1">
    <source>
        <dbReference type="SAM" id="MobiDB-lite"/>
    </source>
</evidence>
<feature type="compositionally biased region" description="Polar residues" evidence="1">
    <location>
        <begin position="37"/>
        <end position="54"/>
    </location>
</feature>
<gene>
    <name evidence="2" type="ORF">RASY3_03605</name>
</gene>
<dbReference type="Proteomes" id="UP000021369">
    <property type="component" value="Unassembled WGS sequence"/>
</dbReference>
<dbReference type="EMBL" id="JEOB01000001">
    <property type="protein sequence ID" value="EXM41063.1"/>
    <property type="molecule type" value="Genomic_DNA"/>
</dbReference>
<protein>
    <submittedName>
        <fullName evidence="2">Uncharacterized protein</fullName>
    </submittedName>
</protein>
<proteinExistence type="predicted"/>
<accession>A0A011W2N2</accession>
<sequence length="61" mass="6840">MAGQPRSWVSMSKRRAFGQAFREKLAGARGQSPRIKAQNQNAKRTIRAKQTSAPTKRRGNN</sequence>
<evidence type="ECO:0000313" key="3">
    <source>
        <dbReference type="Proteomes" id="UP000021369"/>
    </source>
</evidence>
<comment type="caution">
    <text evidence="2">The sequence shown here is derived from an EMBL/GenBank/DDBJ whole genome shotgun (WGS) entry which is preliminary data.</text>
</comment>
<feature type="region of interest" description="Disordered" evidence="1">
    <location>
        <begin position="24"/>
        <end position="61"/>
    </location>
</feature>
<keyword evidence="3" id="KW-1185">Reference proteome</keyword>
<name>A0A011W2N2_RUMAL</name>
<reference evidence="2 3" key="1">
    <citation type="submission" date="2013-06" db="EMBL/GenBank/DDBJ databases">
        <title>Rumen cellulosomics: divergent fiber-degrading strategies revealed by comparative genome-wide analysis of six Ruminococcal strains.</title>
        <authorList>
            <person name="Dassa B."/>
            <person name="Borovok I."/>
            <person name="Lamed R."/>
            <person name="Flint H."/>
            <person name="Yeoman C.J."/>
            <person name="White B."/>
            <person name="Bayer E.A."/>
        </authorList>
    </citation>
    <scope>NUCLEOTIDE SEQUENCE [LARGE SCALE GENOMIC DNA]</scope>
    <source>
        <strain evidence="2 3">SY3</strain>
    </source>
</reference>
<organism evidence="2 3">
    <name type="scientific">Ruminococcus albus SY3</name>
    <dbReference type="NCBI Taxonomy" id="1341156"/>
    <lineage>
        <taxon>Bacteria</taxon>
        <taxon>Bacillati</taxon>
        <taxon>Bacillota</taxon>
        <taxon>Clostridia</taxon>
        <taxon>Eubacteriales</taxon>
        <taxon>Oscillospiraceae</taxon>
        <taxon>Ruminococcus</taxon>
    </lineage>
</organism>